<reference evidence="2 3" key="1">
    <citation type="submission" date="2020-10" db="EMBL/GenBank/DDBJ databases">
        <title>Plant Genome Project.</title>
        <authorList>
            <person name="Zhang R.-G."/>
        </authorList>
    </citation>
    <scope>NUCLEOTIDE SEQUENCE [LARGE SCALE GENOMIC DNA]</scope>
    <source>
        <strain evidence="2">FAFU-HL-1</strain>
        <tissue evidence="2">Leaf</tissue>
    </source>
</reference>
<dbReference type="InterPro" id="IPR003676">
    <property type="entry name" value="SAUR_fam"/>
</dbReference>
<dbReference type="PANTHER" id="PTHR31175">
    <property type="entry name" value="AUXIN-RESPONSIVE FAMILY PROTEIN"/>
    <property type="match status" value="1"/>
</dbReference>
<dbReference type="OrthoDB" id="1936278at2759"/>
<dbReference type="Proteomes" id="UP000657918">
    <property type="component" value="Unassembled WGS sequence"/>
</dbReference>
<sequence length="153" mass="17499">MAAWTKAIVALYRKLRKAILLCTLEIKDGFFFSLRYLNNEIVREILRLADEEFGLPSSGPLMLPCDGEFMEYAIPSKMMKAFGNAKSGYASIHGGFKTFSSVGNTFTVRSKKNVEALKFDRGYQNQPAMEYICFQEIRHNNPFQIKQNSQEPH</sequence>
<keyword evidence="3" id="KW-1185">Reference proteome</keyword>
<dbReference type="AlphaFoldDB" id="A0A835MH15"/>
<accession>A0A835MH15</accession>
<protein>
    <submittedName>
        <fullName evidence="2">Uncharacterized protein</fullName>
    </submittedName>
</protein>
<name>A0A835MH15_9ROSI</name>
<dbReference type="PANTHER" id="PTHR31175:SF49">
    <property type="entry name" value="SAUR FAMILY PROTEIN"/>
    <property type="match status" value="1"/>
</dbReference>
<comment type="caution">
    <text evidence="2">The sequence shown here is derived from an EMBL/GenBank/DDBJ whole genome shotgun (WGS) entry which is preliminary data.</text>
</comment>
<organism evidence="2 3">
    <name type="scientific">Salix dunnii</name>
    <dbReference type="NCBI Taxonomy" id="1413687"/>
    <lineage>
        <taxon>Eukaryota</taxon>
        <taxon>Viridiplantae</taxon>
        <taxon>Streptophyta</taxon>
        <taxon>Embryophyta</taxon>
        <taxon>Tracheophyta</taxon>
        <taxon>Spermatophyta</taxon>
        <taxon>Magnoliopsida</taxon>
        <taxon>eudicotyledons</taxon>
        <taxon>Gunneridae</taxon>
        <taxon>Pentapetalae</taxon>
        <taxon>rosids</taxon>
        <taxon>fabids</taxon>
        <taxon>Malpighiales</taxon>
        <taxon>Salicaceae</taxon>
        <taxon>Saliceae</taxon>
        <taxon>Salix</taxon>
    </lineage>
</organism>
<dbReference type="Pfam" id="PF02519">
    <property type="entry name" value="Auxin_inducible"/>
    <property type="match status" value="1"/>
</dbReference>
<evidence type="ECO:0000313" key="2">
    <source>
        <dbReference type="EMBL" id="KAF9663349.1"/>
    </source>
</evidence>
<comment type="similarity">
    <text evidence="1">Belongs to the ARG7 family.</text>
</comment>
<proteinExistence type="inferred from homology"/>
<dbReference type="GO" id="GO:0009733">
    <property type="term" value="P:response to auxin"/>
    <property type="evidence" value="ECO:0007669"/>
    <property type="project" value="InterPro"/>
</dbReference>
<evidence type="ECO:0000256" key="1">
    <source>
        <dbReference type="ARBA" id="ARBA00006974"/>
    </source>
</evidence>
<gene>
    <name evidence="2" type="ORF">SADUNF_Sadunf17G0040600</name>
</gene>
<dbReference type="EMBL" id="JADGMS010000017">
    <property type="protein sequence ID" value="KAF9663349.1"/>
    <property type="molecule type" value="Genomic_DNA"/>
</dbReference>
<evidence type="ECO:0000313" key="3">
    <source>
        <dbReference type="Proteomes" id="UP000657918"/>
    </source>
</evidence>